<dbReference type="InParanoid" id="G0NHW2"/>
<gene>
    <name evidence="2" type="ORF">CAEBREN_15533</name>
</gene>
<dbReference type="GO" id="GO:0045087">
    <property type="term" value="P:innate immune response"/>
    <property type="evidence" value="ECO:0007669"/>
    <property type="project" value="TreeGrafter"/>
</dbReference>
<dbReference type="InterPro" id="IPR056711">
    <property type="entry name" value="DUF7809"/>
</dbReference>
<name>G0NHW2_CAEBE</name>
<dbReference type="EMBL" id="GL379886">
    <property type="protein sequence ID" value="EGT31470.1"/>
    <property type="molecule type" value="Genomic_DNA"/>
</dbReference>
<organism evidence="3">
    <name type="scientific">Caenorhabditis brenneri</name>
    <name type="common">Nematode worm</name>
    <dbReference type="NCBI Taxonomy" id="135651"/>
    <lineage>
        <taxon>Eukaryota</taxon>
        <taxon>Metazoa</taxon>
        <taxon>Ecdysozoa</taxon>
        <taxon>Nematoda</taxon>
        <taxon>Chromadorea</taxon>
        <taxon>Rhabditida</taxon>
        <taxon>Rhabditina</taxon>
        <taxon>Rhabditomorpha</taxon>
        <taxon>Rhabditoidea</taxon>
        <taxon>Rhabditidae</taxon>
        <taxon>Peloderinae</taxon>
        <taxon>Caenorhabditis</taxon>
    </lineage>
</organism>
<dbReference type="PANTHER" id="PTHR21447">
    <property type="entry name" value="RING-TYPE DOMAIN-CONTAINING PROTEIN-RELATED"/>
    <property type="match status" value="1"/>
</dbReference>
<evidence type="ECO:0000259" key="1">
    <source>
        <dbReference type="Pfam" id="PF25100"/>
    </source>
</evidence>
<dbReference type="OMA" id="QFCARIT"/>
<dbReference type="HOGENOM" id="CLU_007994_2_0_1"/>
<dbReference type="PANTHER" id="PTHR21447:SF13">
    <property type="entry name" value="RING-TYPE DOMAIN-CONTAINING PROTEIN"/>
    <property type="match status" value="1"/>
</dbReference>
<evidence type="ECO:0000313" key="2">
    <source>
        <dbReference type="EMBL" id="EGT31470.1"/>
    </source>
</evidence>
<protein>
    <recommendedName>
        <fullName evidence="1">DUF7809 domain-containing protein</fullName>
    </recommendedName>
</protein>
<accession>G0NHW2</accession>
<keyword evidence="3" id="KW-1185">Reference proteome</keyword>
<reference evidence="3" key="1">
    <citation type="submission" date="2011-07" db="EMBL/GenBank/DDBJ databases">
        <authorList>
            <consortium name="Caenorhabditis brenneri Sequencing and Analysis Consortium"/>
            <person name="Wilson R.K."/>
        </authorList>
    </citation>
    <scope>NUCLEOTIDE SEQUENCE [LARGE SCALE GENOMIC DNA]</scope>
    <source>
        <strain evidence="3">PB2801</strain>
    </source>
</reference>
<evidence type="ECO:0000313" key="3">
    <source>
        <dbReference type="Proteomes" id="UP000008068"/>
    </source>
</evidence>
<proteinExistence type="predicted"/>
<dbReference type="GO" id="GO:0045121">
    <property type="term" value="C:membrane raft"/>
    <property type="evidence" value="ECO:0007669"/>
    <property type="project" value="TreeGrafter"/>
</dbReference>
<feature type="domain" description="DUF7809" evidence="1">
    <location>
        <begin position="95"/>
        <end position="242"/>
    </location>
</feature>
<dbReference type="Proteomes" id="UP000008068">
    <property type="component" value="Unassembled WGS sequence"/>
</dbReference>
<sequence length="515" mass="60290">MIIPNPYTATLNAYVDRDVRSLFEHDLKAFTADYKTTKAAIYGDSDEDLRREIDKFKNFPGSSIRFGPESRSYSKPIVLYKCQSLREGKVQEQVYIYKQDAITLLMQQFPVSKNSPMENQMILYFLGFYLRHKENQMKGICELVPLDWSAFRMFREEFEKNIKKPRNDLVFDTPTVNVAINSISEKLRKICEGCDIGPVARMLGDQAKETNFTTDYRNMVQVTLTSLDMFEEFINDHQSWFSVDETKPNLRQPLRMFVANGKRFFLATEVLRLLKREKSVDGNIQEFFQNSALNYSLATIGYEDLEAKWKKDVKSKLFEDVKVITTRIPRTRHRAIFIPYNRTKHCILLGDLFLEMLRWMISVKGIFQVIRTPSSLLELFGPEFEKLTSAPVFIDVEEAERIRNEIRTKLDNRFGELMKNVQDVKPVDEKGFDEDDLNKQIEFLGLNSSLQTITKYPEHVMLFIQYQNKTLKMSDMYDALENCQMLAFFEMFPDRLKWLHNQGILQSDFSLSSAS</sequence>
<dbReference type="OrthoDB" id="5795035at2759"/>
<dbReference type="Pfam" id="PF25100">
    <property type="entry name" value="DUF7809"/>
    <property type="match status" value="1"/>
</dbReference>
<dbReference type="AlphaFoldDB" id="G0NHW2"/>